<comment type="caution">
    <text evidence="3">The sequence shown here is derived from an EMBL/GenBank/DDBJ whole genome shotgun (WGS) entry which is preliminary data.</text>
</comment>
<dbReference type="Pfam" id="PF09851">
    <property type="entry name" value="SHOCT"/>
    <property type="match status" value="1"/>
</dbReference>
<organism evidence="3">
    <name type="scientific">Salinimicrobium catena</name>
    <dbReference type="NCBI Taxonomy" id="390640"/>
    <lineage>
        <taxon>Bacteria</taxon>
        <taxon>Pseudomonadati</taxon>
        <taxon>Bacteroidota</taxon>
        <taxon>Flavobacteriia</taxon>
        <taxon>Flavobacteriales</taxon>
        <taxon>Flavobacteriaceae</taxon>
        <taxon>Salinimicrobium</taxon>
    </lineage>
</organism>
<feature type="domain" description="SHOCT" evidence="2">
    <location>
        <begin position="41"/>
        <end position="66"/>
    </location>
</feature>
<dbReference type="InterPro" id="IPR018649">
    <property type="entry name" value="SHOCT"/>
</dbReference>
<reference evidence="3" key="1">
    <citation type="journal article" date="2020" name="mSystems">
        <title>Genome- and Community-Level Interaction Insights into Carbon Utilization and Element Cycling Functions of Hydrothermarchaeota in Hydrothermal Sediment.</title>
        <authorList>
            <person name="Zhou Z."/>
            <person name="Liu Y."/>
            <person name="Xu W."/>
            <person name="Pan J."/>
            <person name="Luo Z.H."/>
            <person name="Li M."/>
        </authorList>
    </citation>
    <scope>NUCLEOTIDE SEQUENCE [LARGE SCALE GENOMIC DNA]</scope>
    <source>
        <strain evidence="3">SpSt-1235</strain>
    </source>
</reference>
<sequence>MHDGNFWGMHFIWWIIWLVLLVWLFFLPSRFPYQRKPRKSALDILQERFARGEISKEEYEEKRRILES</sequence>
<gene>
    <name evidence="3" type="ORF">ENO10_00335</name>
</gene>
<protein>
    <submittedName>
        <fullName evidence="3">SHOCT domain-containing protein</fullName>
    </submittedName>
</protein>
<feature type="transmembrane region" description="Helical" evidence="1">
    <location>
        <begin position="6"/>
        <end position="27"/>
    </location>
</feature>
<dbReference type="Proteomes" id="UP000885753">
    <property type="component" value="Unassembled WGS sequence"/>
</dbReference>
<evidence type="ECO:0000259" key="2">
    <source>
        <dbReference type="Pfam" id="PF09851"/>
    </source>
</evidence>
<proteinExistence type="predicted"/>
<keyword evidence="1" id="KW-0812">Transmembrane</keyword>
<dbReference type="EMBL" id="DSEE01000023">
    <property type="protein sequence ID" value="HER39649.1"/>
    <property type="molecule type" value="Genomic_DNA"/>
</dbReference>
<keyword evidence="1" id="KW-0472">Membrane</keyword>
<keyword evidence="1" id="KW-1133">Transmembrane helix</keyword>
<evidence type="ECO:0000256" key="1">
    <source>
        <dbReference type="SAM" id="Phobius"/>
    </source>
</evidence>
<evidence type="ECO:0000313" key="3">
    <source>
        <dbReference type="EMBL" id="HER39649.1"/>
    </source>
</evidence>
<accession>A0A7C2R2M6</accession>
<name>A0A7C2R2M6_9FLAO</name>
<dbReference type="AlphaFoldDB" id="A0A7C2R2M6"/>